<evidence type="ECO:0000256" key="7">
    <source>
        <dbReference type="RuleBase" id="RU003827"/>
    </source>
</evidence>
<dbReference type="Pfam" id="PF01105">
    <property type="entry name" value="EMP24_GP25L"/>
    <property type="match status" value="1"/>
</dbReference>
<dbReference type="Proteomes" id="UP000315496">
    <property type="component" value="Chromosome 2"/>
</dbReference>
<feature type="chain" id="PRO_5021244505" evidence="9">
    <location>
        <begin position="17"/>
        <end position="194"/>
    </location>
</feature>
<accession>A0A4Z1SSC5</accession>
<proteinExistence type="inferred from homology"/>
<sequence length="194" mass="21374">MLQTLLTIGILPSILGVETPLRQGTRLCFEEELPEGVRFHGTYGATSPMDYPVNVVIESPAGLLYSASDIPEQARFAFTVTTSGTHRVCFDGGIIDDPSKSRNVTLQLDVGMIQTATQKGSTEDRIALAEQIFDNVREVQKDFSYMKEREGALSHSITRLGLAVIIVSIICITICWTSLVVTGQWVRATVKHRM</sequence>
<evidence type="ECO:0000256" key="9">
    <source>
        <dbReference type="SAM" id="SignalP"/>
    </source>
</evidence>
<comment type="caution">
    <text evidence="11">The sequence shown here is derived from an EMBL/GenBank/DDBJ whole genome shotgun (WGS) entry which is preliminary data.</text>
</comment>
<evidence type="ECO:0000256" key="6">
    <source>
        <dbReference type="ARBA" id="ARBA00023136"/>
    </source>
</evidence>
<feature type="domain" description="GOLD" evidence="10">
    <location>
        <begin position="26"/>
        <end position="110"/>
    </location>
</feature>
<dbReference type="GO" id="GO:0016020">
    <property type="term" value="C:membrane"/>
    <property type="evidence" value="ECO:0007669"/>
    <property type="project" value="UniProtKB-SubCell"/>
</dbReference>
<dbReference type="PANTHER" id="PTHR22811">
    <property type="entry name" value="TRANSMEMBRANE EMP24 DOMAIN-CONTAINING PROTEIN"/>
    <property type="match status" value="1"/>
</dbReference>
<dbReference type="EMBL" id="VDLU01000002">
    <property type="protein sequence ID" value="TNJ28670.1"/>
    <property type="molecule type" value="Genomic_DNA"/>
</dbReference>
<dbReference type="OrthoDB" id="3427at2759"/>
<comment type="similarity">
    <text evidence="2 7">Belongs to the EMP24/GP25L family.</text>
</comment>
<keyword evidence="6 8" id="KW-0472">Membrane</keyword>
<evidence type="ECO:0000256" key="1">
    <source>
        <dbReference type="ARBA" id="ARBA00004479"/>
    </source>
</evidence>
<evidence type="ECO:0000313" key="12">
    <source>
        <dbReference type="Proteomes" id="UP000315496"/>
    </source>
</evidence>
<evidence type="ECO:0000259" key="10">
    <source>
        <dbReference type="PROSITE" id="PS50866"/>
    </source>
</evidence>
<feature type="transmembrane region" description="Helical" evidence="8">
    <location>
        <begin position="160"/>
        <end position="186"/>
    </location>
</feature>
<keyword evidence="3 7" id="KW-0812">Transmembrane</keyword>
<keyword evidence="4 9" id="KW-0732">Signal</keyword>
<dbReference type="VEuPathDB" id="GiardiaDB:GMRT_13196"/>
<dbReference type="SMART" id="SM01190">
    <property type="entry name" value="EMP24_GP25L"/>
    <property type="match status" value="1"/>
</dbReference>
<comment type="subcellular location">
    <subcellularLocation>
        <location evidence="1 7">Membrane</location>
        <topology evidence="1 7">Single-pass type I membrane protein</topology>
    </subcellularLocation>
</comment>
<feature type="signal peptide" evidence="9">
    <location>
        <begin position="1"/>
        <end position="16"/>
    </location>
</feature>
<organism evidence="11 12">
    <name type="scientific">Giardia muris</name>
    <dbReference type="NCBI Taxonomy" id="5742"/>
    <lineage>
        <taxon>Eukaryota</taxon>
        <taxon>Metamonada</taxon>
        <taxon>Diplomonadida</taxon>
        <taxon>Hexamitidae</taxon>
        <taxon>Giardiinae</taxon>
        <taxon>Giardia</taxon>
    </lineage>
</organism>
<dbReference type="InterPro" id="IPR015720">
    <property type="entry name" value="Emp24-like"/>
</dbReference>
<evidence type="ECO:0000256" key="3">
    <source>
        <dbReference type="ARBA" id="ARBA00022692"/>
    </source>
</evidence>
<gene>
    <name evidence="11" type="ORF">GMRT_13196</name>
</gene>
<evidence type="ECO:0000256" key="5">
    <source>
        <dbReference type="ARBA" id="ARBA00022989"/>
    </source>
</evidence>
<evidence type="ECO:0000256" key="4">
    <source>
        <dbReference type="ARBA" id="ARBA00022729"/>
    </source>
</evidence>
<dbReference type="InterPro" id="IPR009038">
    <property type="entry name" value="GOLD_dom"/>
</dbReference>
<keyword evidence="12" id="KW-1185">Reference proteome</keyword>
<protein>
    <submittedName>
        <fullName evidence="11">Transmembrane emp24 domain-containing protein</fullName>
    </submittedName>
</protein>
<dbReference type="AlphaFoldDB" id="A0A4Z1SSC5"/>
<keyword evidence="5 8" id="KW-1133">Transmembrane helix</keyword>
<name>A0A4Z1SSC5_GIAMU</name>
<dbReference type="PROSITE" id="PS50866">
    <property type="entry name" value="GOLD"/>
    <property type="match status" value="1"/>
</dbReference>
<evidence type="ECO:0000256" key="8">
    <source>
        <dbReference type="SAM" id="Phobius"/>
    </source>
</evidence>
<evidence type="ECO:0000313" key="11">
    <source>
        <dbReference type="EMBL" id="TNJ28670.1"/>
    </source>
</evidence>
<reference evidence="11 12" key="1">
    <citation type="submission" date="2019-05" db="EMBL/GenBank/DDBJ databases">
        <title>The compact genome of Giardia muris reveals important steps in the evolution of intestinal protozoan parasites.</title>
        <authorList>
            <person name="Xu F."/>
            <person name="Jimenez-Gonzalez A."/>
            <person name="Einarsson E."/>
            <person name="Astvaldsson A."/>
            <person name="Peirasmaki D."/>
            <person name="Eckmann L."/>
            <person name="Andersson J.O."/>
            <person name="Svard S.G."/>
            <person name="Jerlstrom-Hultqvist J."/>
        </authorList>
    </citation>
    <scope>NUCLEOTIDE SEQUENCE [LARGE SCALE GENOMIC DNA]</scope>
    <source>
        <strain evidence="11 12">Roberts-Thomson</strain>
    </source>
</reference>
<evidence type="ECO:0000256" key="2">
    <source>
        <dbReference type="ARBA" id="ARBA00007104"/>
    </source>
</evidence>